<keyword evidence="1" id="KW-0812">Transmembrane</keyword>
<feature type="transmembrane region" description="Helical" evidence="1">
    <location>
        <begin position="12"/>
        <end position="30"/>
    </location>
</feature>
<keyword evidence="1" id="KW-0472">Membrane</keyword>
<accession>A0A2V1DQ15</accession>
<keyword evidence="3" id="KW-1185">Reference proteome</keyword>
<evidence type="ECO:0000256" key="1">
    <source>
        <dbReference type="SAM" id="Phobius"/>
    </source>
</evidence>
<feature type="transmembrane region" description="Helical" evidence="1">
    <location>
        <begin position="81"/>
        <end position="103"/>
    </location>
</feature>
<reference evidence="2 3" key="1">
    <citation type="journal article" date="2018" name="Sci. Rep.">
        <title>Comparative genomics provides insights into the lifestyle and reveals functional heterogeneity of dark septate endophytic fungi.</title>
        <authorList>
            <person name="Knapp D.G."/>
            <person name="Nemeth J.B."/>
            <person name="Barry K."/>
            <person name="Hainaut M."/>
            <person name="Henrissat B."/>
            <person name="Johnson J."/>
            <person name="Kuo A."/>
            <person name="Lim J.H.P."/>
            <person name="Lipzen A."/>
            <person name="Nolan M."/>
            <person name="Ohm R.A."/>
            <person name="Tamas L."/>
            <person name="Grigoriev I.V."/>
            <person name="Spatafora J.W."/>
            <person name="Nagy L.G."/>
            <person name="Kovacs G.M."/>
        </authorList>
    </citation>
    <scope>NUCLEOTIDE SEQUENCE [LARGE SCALE GENOMIC DNA]</scope>
    <source>
        <strain evidence="2 3">DSE2036</strain>
    </source>
</reference>
<feature type="transmembrane region" description="Helical" evidence="1">
    <location>
        <begin position="42"/>
        <end position="61"/>
    </location>
</feature>
<name>A0A2V1DQ15_9PLEO</name>
<keyword evidence="1" id="KW-1133">Transmembrane helix</keyword>
<gene>
    <name evidence="2" type="ORF">DM02DRAFT_396805</name>
</gene>
<dbReference type="AlphaFoldDB" id="A0A2V1DQ15"/>
<dbReference type="EMBL" id="KZ805375">
    <property type="protein sequence ID" value="PVI00343.1"/>
    <property type="molecule type" value="Genomic_DNA"/>
</dbReference>
<proteinExistence type="predicted"/>
<sequence>MLAVTGLGIGRRVSVCIAIRLIVLLVHSIFRRSNLDRTHWFAVVLFIHLFTLGVHVGAFRIRVAGAVHLCICSPSTLLKISIVLFVFSIGINVLWVSIACALANEPAGLRHREGHDRGYSGDKIRQIRDLVVTGPCR</sequence>
<organism evidence="2 3">
    <name type="scientific">Periconia macrospinosa</name>
    <dbReference type="NCBI Taxonomy" id="97972"/>
    <lineage>
        <taxon>Eukaryota</taxon>
        <taxon>Fungi</taxon>
        <taxon>Dikarya</taxon>
        <taxon>Ascomycota</taxon>
        <taxon>Pezizomycotina</taxon>
        <taxon>Dothideomycetes</taxon>
        <taxon>Pleosporomycetidae</taxon>
        <taxon>Pleosporales</taxon>
        <taxon>Massarineae</taxon>
        <taxon>Periconiaceae</taxon>
        <taxon>Periconia</taxon>
    </lineage>
</organism>
<protein>
    <submittedName>
        <fullName evidence="2">Uncharacterized protein</fullName>
    </submittedName>
</protein>
<evidence type="ECO:0000313" key="3">
    <source>
        <dbReference type="Proteomes" id="UP000244855"/>
    </source>
</evidence>
<evidence type="ECO:0000313" key="2">
    <source>
        <dbReference type="EMBL" id="PVI00343.1"/>
    </source>
</evidence>
<dbReference type="Proteomes" id="UP000244855">
    <property type="component" value="Unassembled WGS sequence"/>
</dbReference>